<dbReference type="EC" id="2.1.1.214" evidence="9"/>
<evidence type="ECO:0000256" key="7">
    <source>
        <dbReference type="ARBA" id="ARBA00022694"/>
    </source>
</evidence>
<keyword evidence="7 10" id="KW-0819">tRNA processing</keyword>
<dbReference type="PIRSF" id="PIRSF017259">
    <property type="entry name" value="tRNA_mtfrase_TRM11"/>
    <property type="match status" value="1"/>
</dbReference>
<dbReference type="PANTHER" id="PTHR13370">
    <property type="entry name" value="RNA METHYLASE-RELATED"/>
    <property type="match status" value="1"/>
</dbReference>
<evidence type="ECO:0000256" key="6">
    <source>
        <dbReference type="ARBA" id="ARBA00022691"/>
    </source>
</evidence>
<proteinExistence type="inferred from homology"/>
<evidence type="ECO:0000256" key="9">
    <source>
        <dbReference type="ARBA" id="ARBA00066937"/>
    </source>
</evidence>
<dbReference type="PROSITE" id="PS00092">
    <property type="entry name" value="N6_MTASE"/>
    <property type="match status" value="1"/>
</dbReference>
<gene>
    <name evidence="12" type="ORF">UCRPA7_7082</name>
</gene>
<reference evidence="13" key="1">
    <citation type="journal article" date="2013" name="Genome Announc.">
        <title>Draft genome sequence of the ascomycete Phaeoacremonium aleophilum strain UCR-PA7, a causal agent of the esca disease complex in grapevines.</title>
        <authorList>
            <person name="Blanco-Ulate B."/>
            <person name="Rolshausen P."/>
            <person name="Cantu D."/>
        </authorList>
    </citation>
    <scope>NUCLEOTIDE SEQUENCE [LARGE SCALE GENOMIC DNA]</scope>
    <source>
        <strain evidence="13">UCR-PA7</strain>
    </source>
</reference>
<dbReference type="AlphaFoldDB" id="R8BE10"/>
<dbReference type="InterPro" id="IPR029063">
    <property type="entry name" value="SAM-dependent_MTases_sf"/>
</dbReference>
<evidence type="ECO:0000256" key="5">
    <source>
        <dbReference type="ARBA" id="ARBA00022679"/>
    </source>
</evidence>
<keyword evidence="8 10" id="KW-0694">RNA-binding</keyword>
<evidence type="ECO:0000313" key="12">
    <source>
        <dbReference type="EMBL" id="EON97544.1"/>
    </source>
</evidence>
<keyword evidence="13" id="KW-1185">Reference proteome</keyword>
<sequence>MRLVRRSILTHHVYEYWGSGNTLEELKASMVAKSQHLWDKYEECSFKIHIDSYQGRRSSASRMQTINFLSFLGFKGPVKMSGADQEFKLFEQWAFDAMVSGAEHPLRYHFGRQLGGASREIINKYDLKKRRYINTTSMDSELALITANMALAAPGKLFYDPFVGTGSFPIACAEFGAITWGSDIDGRAARGEYNKLQGKGKSKAEMSLKGNFEQYGLLSGLGDMFTADLTNSPIRRHPIGAGGAGGRRRLFDGIICDPPYGVREGLRVLGCRDAEKRPWIVEAGKERYKEPDFVAPKKPYSFHAMLDDILAFAVETLVDRGRLSFWMPTANDQEQEIAVPTHPCLEIVSVCTQPFNKWSRRLINYRRLPDDTVNEDDLAAWKVKAERRHEGVTADELNPFRKGYFKKFVTEEETKQQPQVDGK</sequence>
<dbReference type="EMBL" id="KB933264">
    <property type="protein sequence ID" value="EON97544.1"/>
    <property type="molecule type" value="Genomic_DNA"/>
</dbReference>
<dbReference type="PANTHER" id="PTHR13370:SF3">
    <property type="entry name" value="TRNA (GUANINE(10)-N2)-METHYLTRANSFERASE HOMOLOG"/>
    <property type="match status" value="1"/>
</dbReference>
<dbReference type="Proteomes" id="UP000014074">
    <property type="component" value="Unassembled WGS sequence"/>
</dbReference>
<dbReference type="Pfam" id="PF25904">
    <property type="entry name" value="Tmrp11_N"/>
    <property type="match status" value="1"/>
</dbReference>
<dbReference type="InterPro" id="IPR016691">
    <property type="entry name" value="TRMT11"/>
</dbReference>
<dbReference type="eggNOG" id="KOG2671">
    <property type="taxonomic scope" value="Eukaryota"/>
</dbReference>
<evidence type="ECO:0000256" key="2">
    <source>
        <dbReference type="ARBA" id="ARBA00022490"/>
    </source>
</evidence>
<dbReference type="KEGG" id="tmn:UCRPA7_7082"/>
<comment type="similarity">
    <text evidence="10">Belongs to the class I-like SAM-binding methyltransferase superfamily. TRM11 methyltransferase family.</text>
</comment>
<dbReference type="PROSITE" id="PS51627">
    <property type="entry name" value="SAM_MT_TRM11"/>
    <property type="match status" value="1"/>
</dbReference>
<dbReference type="HOGENOM" id="CLU_029646_3_0_1"/>
<dbReference type="OrthoDB" id="296065at2759"/>
<dbReference type="SUPFAM" id="SSF53335">
    <property type="entry name" value="S-adenosyl-L-methionine-dependent methyltransferases"/>
    <property type="match status" value="1"/>
</dbReference>
<dbReference type="InterPro" id="IPR002052">
    <property type="entry name" value="DNA_methylase_N6_adenine_CS"/>
</dbReference>
<keyword evidence="6 10" id="KW-0949">S-adenosyl-L-methionine</keyword>
<dbReference type="GO" id="GO:0005737">
    <property type="term" value="C:cytoplasm"/>
    <property type="evidence" value="ECO:0007669"/>
    <property type="project" value="UniProtKB-SubCell"/>
</dbReference>
<keyword evidence="3 10" id="KW-0820">tRNA-binding</keyword>
<evidence type="ECO:0000256" key="3">
    <source>
        <dbReference type="ARBA" id="ARBA00022555"/>
    </source>
</evidence>
<evidence type="ECO:0000256" key="4">
    <source>
        <dbReference type="ARBA" id="ARBA00022603"/>
    </source>
</evidence>
<dbReference type="GO" id="GO:0160102">
    <property type="term" value="F:tRNA (guanine(10)-N2)-methyltransferase activity"/>
    <property type="evidence" value="ECO:0007669"/>
    <property type="project" value="UniProtKB-EC"/>
</dbReference>
<dbReference type="RefSeq" id="XP_007917808.1">
    <property type="nucleotide sequence ID" value="XM_007919617.1"/>
</dbReference>
<dbReference type="GeneID" id="19327807"/>
<name>R8BE10_PHAM7</name>
<evidence type="ECO:0000313" key="13">
    <source>
        <dbReference type="Proteomes" id="UP000014074"/>
    </source>
</evidence>
<evidence type="ECO:0000256" key="10">
    <source>
        <dbReference type="PROSITE-ProRule" id="PRU00959"/>
    </source>
</evidence>
<feature type="domain" description="tRNA (guanine(10)-N(2))-methyltransferase TRMT11 N-terminal" evidence="11">
    <location>
        <begin position="2"/>
        <end position="119"/>
    </location>
</feature>
<dbReference type="GO" id="GO:0000049">
    <property type="term" value="F:tRNA binding"/>
    <property type="evidence" value="ECO:0007669"/>
    <property type="project" value="UniProtKB-UniRule"/>
</dbReference>
<accession>R8BE10</accession>
<comment type="subcellular location">
    <subcellularLocation>
        <location evidence="1">Cytoplasm</location>
    </subcellularLocation>
</comment>
<keyword evidence="2" id="KW-0963">Cytoplasm</keyword>
<evidence type="ECO:0000256" key="8">
    <source>
        <dbReference type="ARBA" id="ARBA00022884"/>
    </source>
</evidence>
<keyword evidence="4 10" id="KW-0489">Methyltransferase</keyword>
<evidence type="ECO:0000256" key="1">
    <source>
        <dbReference type="ARBA" id="ARBA00004496"/>
    </source>
</evidence>
<dbReference type="InterPro" id="IPR059073">
    <property type="entry name" value="TRMT11_N"/>
</dbReference>
<dbReference type="GO" id="GO:0043528">
    <property type="term" value="C:tRNA (m2G10) methyltransferase complex"/>
    <property type="evidence" value="ECO:0007669"/>
    <property type="project" value="EnsemblFungi"/>
</dbReference>
<organism evidence="12 13">
    <name type="scientific">Phaeoacremonium minimum (strain UCR-PA7)</name>
    <name type="common">Esca disease fungus</name>
    <name type="synonym">Togninia minima</name>
    <dbReference type="NCBI Taxonomy" id="1286976"/>
    <lineage>
        <taxon>Eukaryota</taxon>
        <taxon>Fungi</taxon>
        <taxon>Dikarya</taxon>
        <taxon>Ascomycota</taxon>
        <taxon>Pezizomycotina</taxon>
        <taxon>Sordariomycetes</taxon>
        <taxon>Sordariomycetidae</taxon>
        <taxon>Togniniales</taxon>
        <taxon>Togniniaceae</taxon>
        <taxon>Phaeoacremonium</taxon>
    </lineage>
</organism>
<protein>
    <recommendedName>
        <fullName evidence="9">tRNA (guanine(10)-N(2))-methyltransferase</fullName>
        <ecNumber evidence="9">2.1.1.214</ecNumber>
    </recommendedName>
</protein>
<keyword evidence="5 10" id="KW-0808">Transferase</keyword>
<dbReference type="GO" id="GO:0030488">
    <property type="term" value="P:tRNA methylation"/>
    <property type="evidence" value="ECO:0007669"/>
    <property type="project" value="EnsemblFungi"/>
</dbReference>
<dbReference type="Gene3D" id="3.40.50.150">
    <property type="entry name" value="Vaccinia Virus protein VP39"/>
    <property type="match status" value="1"/>
</dbReference>
<evidence type="ECO:0000259" key="11">
    <source>
        <dbReference type="Pfam" id="PF25904"/>
    </source>
</evidence>